<feature type="signal peptide" evidence="9">
    <location>
        <begin position="1"/>
        <end position="21"/>
    </location>
</feature>
<organism evidence="11 12">
    <name type="scientific">Saitozyma podzolica</name>
    <dbReference type="NCBI Taxonomy" id="1890683"/>
    <lineage>
        <taxon>Eukaryota</taxon>
        <taxon>Fungi</taxon>
        <taxon>Dikarya</taxon>
        <taxon>Basidiomycota</taxon>
        <taxon>Agaricomycotina</taxon>
        <taxon>Tremellomycetes</taxon>
        <taxon>Tremellales</taxon>
        <taxon>Trimorphomycetaceae</taxon>
        <taxon>Saitozyma</taxon>
    </lineage>
</organism>
<evidence type="ECO:0000256" key="1">
    <source>
        <dbReference type="ARBA" id="ARBA00008780"/>
    </source>
</evidence>
<keyword evidence="7" id="KW-0325">Glycoprotein</keyword>
<evidence type="ECO:0000256" key="4">
    <source>
        <dbReference type="ARBA" id="ARBA00022801"/>
    </source>
</evidence>
<gene>
    <name evidence="11" type="primary">PLB1_2</name>
    <name evidence="11" type="ORF">EHS25_003540</name>
</gene>
<evidence type="ECO:0000256" key="3">
    <source>
        <dbReference type="ARBA" id="ARBA00022729"/>
    </source>
</evidence>
<dbReference type="GO" id="GO:0005829">
    <property type="term" value="C:cytosol"/>
    <property type="evidence" value="ECO:0007669"/>
    <property type="project" value="TreeGrafter"/>
</dbReference>
<comment type="catalytic activity">
    <reaction evidence="9">
        <text>a 1-acyl-sn-glycero-3-phosphocholine + H2O = sn-glycerol 3-phosphocholine + a fatty acid + H(+)</text>
        <dbReference type="Rhea" id="RHEA:15177"/>
        <dbReference type="ChEBI" id="CHEBI:15377"/>
        <dbReference type="ChEBI" id="CHEBI:15378"/>
        <dbReference type="ChEBI" id="CHEBI:16870"/>
        <dbReference type="ChEBI" id="CHEBI:28868"/>
        <dbReference type="ChEBI" id="CHEBI:58168"/>
        <dbReference type="EC" id="3.1.1.5"/>
    </reaction>
</comment>
<evidence type="ECO:0000259" key="10">
    <source>
        <dbReference type="PROSITE" id="PS51210"/>
    </source>
</evidence>
<evidence type="ECO:0000256" key="7">
    <source>
        <dbReference type="ARBA" id="ARBA00023180"/>
    </source>
</evidence>
<dbReference type="PANTHER" id="PTHR10728:SF33">
    <property type="entry name" value="LYSOPHOSPHOLIPASE 1-RELATED"/>
    <property type="match status" value="1"/>
</dbReference>
<dbReference type="PANTHER" id="PTHR10728">
    <property type="entry name" value="CYTOSOLIC PHOSPHOLIPASE A2"/>
    <property type="match status" value="1"/>
</dbReference>
<dbReference type="PROSITE" id="PS51210">
    <property type="entry name" value="PLA2C"/>
    <property type="match status" value="1"/>
</dbReference>
<dbReference type="OrthoDB" id="4084751at2759"/>
<name>A0A427Y7I7_9TREE</name>
<dbReference type="Pfam" id="PF01735">
    <property type="entry name" value="PLA2_B"/>
    <property type="match status" value="1"/>
</dbReference>
<dbReference type="EC" id="3.1.1.5" evidence="2 9"/>
<evidence type="ECO:0000256" key="5">
    <source>
        <dbReference type="ARBA" id="ARBA00022963"/>
    </source>
</evidence>
<keyword evidence="3 9" id="KW-0732">Signal</keyword>
<keyword evidence="4 8" id="KW-0378">Hydrolase</keyword>
<evidence type="ECO:0000256" key="6">
    <source>
        <dbReference type="ARBA" id="ARBA00023098"/>
    </source>
</evidence>
<feature type="chain" id="PRO_5018814956" description="Lysophospholipase" evidence="9">
    <location>
        <begin position="22"/>
        <end position="668"/>
    </location>
</feature>
<accession>A0A427Y7I7</accession>
<dbReference type="SUPFAM" id="SSF52151">
    <property type="entry name" value="FabD/lysophospholipase-like"/>
    <property type="match status" value="1"/>
</dbReference>
<dbReference type="EMBL" id="RSCD01000018">
    <property type="protein sequence ID" value="RSH87051.1"/>
    <property type="molecule type" value="Genomic_DNA"/>
</dbReference>
<keyword evidence="5 8" id="KW-0442">Lipid degradation</keyword>
<dbReference type="GO" id="GO:0004623">
    <property type="term" value="F:phospholipase A2 activity"/>
    <property type="evidence" value="ECO:0007669"/>
    <property type="project" value="TreeGrafter"/>
</dbReference>
<dbReference type="InterPro" id="IPR002642">
    <property type="entry name" value="LysoPLipase_cat_dom"/>
</dbReference>
<evidence type="ECO:0000313" key="12">
    <source>
        <dbReference type="Proteomes" id="UP000279259"/>
    </source>
</evidence>
<protein>
    <recommendedName>
        <fullName evidence="2 9">Lysophospholipase</fullName>
        <ecNumber evidence="2 9">3.1.1.5</ecNumber>
    </recommendedName>
</protein>
<feature type="domain" description="PLA2c" evidence="10">
    <location>
        <begin position="68"/>
        <end position="592"/>
    </location>
</feature>
<dbReference type="GO" id="GO:0046475">
    <property type="term" value="P:glycerophospholipid catabolic process"/>
    <property type="evidence" value="ECO:0007669"/>
    <property type="project" value="TreeGrafter"/>
</dbReference>
<sequence length="668" mass="70647">MLLTSPLLGVIVSGVLLSALAAPTQDDLAKRELALTVLARAQQEGGPALQFARQLLGGGSSFAPYTVACPSNVTWVRSATGLSSGEQSYLAQRQQYIQAAVTAQAAAHGIPTPPRLPVIGFALSGGGYRAMQVGLGGVMGTMNQSAEAAASGIGGWFDAVSYQAGLSGGSWGTGSFMANGGALPTDLVNNVWNLGSNLILPSDNKVSFYYDLVSEVDAKDSTGFPVQLTDYWGLALGNHLLPTQYRLDTSPNLTFSQLPSAVPALSNASLPFPIIIAAEREPGEYVIAENATVWEFTPYEFGSWAFGSDTKVRGAFTPLEYLGSQVNNGQSNGTCWKGFDQLSFVMGTSSTLFNAGLLTLNGTNSDSVIVDAIQSVLSSLSANENDVALYPNSFANWTPQPNPISNFTYITLVDAGETNQNVPLEPLLIPYRETDAIIAFDSSADTTYSWPNGTALRTTYERAVVLAQNQNVSIRMPRVPSMNGFVNGGYNTRPTFFGCEANGTTPIIVYVPNYPWSYYGNTSTYQLSYDNATAQQVVLNGMRSFTLNGTVDTWPKCLACALTDRSFGYTASNRSSECQQCFNTWCWDGTDNTTTPNTYEPVVGIAPSFLVQKNLTNATGTAARVTATSGAAAATSKSAGERAASVGSGLWGGVVLVSAALGGAWVVM</sequence>
<dbReference type="GO" id="GO:0004622">
    <property type="term" value="F:phosphatidylcholine lysophospholipase activity"/>
    <property type="evidence" value="ECO:0007669"/>
    <property type="project" value="UniProtKB-EC"/>
</dbReference>
<keyword evidence="6 8" id="KW-0443">Lipid metabolism</keyword>
<evidence type="ECO:0000313" key="11">
    <source>
        <dbReference type="EMBL" id="RSH87051.1"/>
    </source>
</evidence>
<evidence type="ECO:0000256" key="8">
    <source>
        <dbReference type="PROSITE-ProRule" id="PRU00555"/>
    </source>
</evidence>
<evidence type="ECO:0000256" key="9">
    <source>
        <dbReference type="RuleBase" id="RU362103"/>
    </source>
</evidence>
<evidence type="ECO:0000256" key="2">
    <source>
        <dbReference type="ARBA" id="ARBA00013274"/>
    </source>
</evidence>
<dbReference type="Proteomes" id="UP000279259">
    <property type="component" value="Unassembled WGS sequence"/>
</dbReference>
<comment type="caution">
    <text evidence="11">The sequence shown here is derived from an EMBL/GenBank/DDBJ whole genome shotgun (WGS) entry which is preliminary data.</text>
</comment>
<dbReference type="STRING" id="1890683.A0A427Y7I7"/>
<keyword evidence="12" id="KW-1185">Reference proteome</keyword>
<dbReference type="SMART" id="SM00022">
    <property type="entry name" value="PLAc"/>
    <property type="match status" value="1"/>
</dbReference>
<dbReference type="AlphaFoldDB" id="A0A427Y7I7"/>
<dbReference type="InterPro" id="IPR016035">
    <property type="entry name" value="Acyl_Trfase/lysoPLipase"/>
</dbReference>
<comment type="similarity">
    <text evidence="1 9">Belongs to the lysophospholipase family.</text>
</comment>
<reference evidence="11 12" key="1">
    <citation type="submission" date="2018-11" db="EMBL/GenBank/DDBJ databases">
        <title>Genome sequence of Saitozyma podzolica DSM 27192.</title>
        <authorList>
            <person name="Aliyu H."/>
            <person name="Gorte O."/>
            <person name="Ochsenreither K."/>
        </authorList>
    </citation>
    <scope>NUCLEOTIDE SEQUENCE [LARGE SCALE GENOMIC DNA]</scope>
    <source>
        <strain evidence="11 12">DSM 27192</strain>
    </source>
</reference>
<dbReference type="Gene3D" id="3.40.1090.10">
    <property type="entry name" value="Cytosolic phospholipase A2 catalytic domain"/>
    <property type="match status" value="1"/>
</dbReference>
<proteinExistence type="inferred from homology"/>